<protein>
    <recommendedName>
        <fullName evidence="6">GCF C-terminal domain-containing protein</fullName>
    </recommendedName>
</protein>
<feature type="compositionally biased region" description="Acidic residues" evidence="3">
    <location>
        <begin position="495"/>
        <end position="513"/>
    </location>
</feature>
<keyword evidence="5" id="KW-1185">Reference proteome</keyword>
<feature type="region of interest" description="Disordered" evidence="3">
    <location>
        <begin position="470"/>
        <end position="513"/>
    </location>
</feature>
<feature type="region of interest" description="Disordered" evidence="3">
    <location>
        <begin position="1"/>
        <end position="41"/>
    </location>
</feature>
<organism evidence="4 5">
    <name type="scientific">Dissophora globulifera</name>
    <dbReference type="NCBI Taxonomy" id="979702"/>
    <lineage>
        <taxon>Eukaryota</taxon>
        <taxon>Fungi</taxon>
        <taxon>Fungi incertae sedis</taxon>
        <taxon>Mucoromycota</taxon>
        <taxon>Mortierellomycotina</taxon>
        <taxon>Mortierellomycetes</taxon>
        <taxon>Mortierellales</taxon>
        <taxon>Mortierellaceae</taxon>
        <taxon>Dissophora</taxon>
    </lineage>
</organism>
<comment type="subcellular location">
    <subcellularLocation>
        <location evidence="1">Nucleus</location>
    </subcellularLocation>
</comment>
<comment type="caution">
    <text evidence="4">The sequence shown here is derived from an EMBL/GenBank/DDBJ whole genome shotgun (WGS) entry which is preliminary data.</text>
</comment>
<dbReference type="GO" id="GO:0071008">
    <property type="term" value="C:U2-type post-mRNA release spliceosomal complex"/>
    <property type="evidence" value="ECO:0007669"/>
    <property type="project" value="InterPro"/>
</dbReference>
<reference evidence="4" key="1">
    <citation type="journal article" date="2020" name="Fungal Divers.">
        <title>Resolving the Mortierellaceae phylogeny through synthesis of multi-gene phylogenetics and phylogenomics.</title>
        <authorList>
            <person name="Vandepol N."/>
            <person name="Liber J."/>
            <person name="Desiro A."/>
            <person name="Na H."/>
            <person name="Kennedy M."/>
            <person name="Barry K."/>
            <person name="Grigoriev I.V."/>
            <person name="Miller A.N."/>
            <person name="O'Donnell K."/>
            <person name="Stajich J.E."/>
            <person name="Bonito G."/>
        </authorList>
    </citation>
    <scope>NUCLEOTIDE SEQUENCE</scope>
    <source>
        <strain evidence="4">REB-010B</strain>
    </source>
</reference>
<dbReference type="Proteomes" id="UP000738325">
    <property type="component" value="Unassembled WGS sequence"/>
</dbReference>
<dbReference type="EMBL" id="JAAAIP010000197">
    <property type="protein sequence ID" value="KAG0323066.1"/>
    <property type="molecule type" value="Genomic_DNA"/>
</dbReference>
<evidence type="ECO:0000313" key="4">
    <source>
        <dbReference type="EMBL" id="KAG0323066.1"/>
    </source>
</evidence>
<gene>
    <name evidence="4" type="ORF">BGZ99_002960</name>
</gene>
<evidence type="ECO:0000256" key="3">
    <source>
        <dbReference type="SAM" id="MobiDB-lite"/>
    </source>
</evidence>
<keyword evidence="2" id="KW-0539">Nucleus</keyword>
<dbReference type="PANTHER" id="PTHR12214">
    <property type="entry name" value="GC-RICH SEQUENCE DNA-BINDING FACTOR"/>
    <property type="match status" value="1"/>
</dbReference>
<dbReference type="OrthoDB" id="429427at2759"/>
<dbReference type="GO" id="GO:0000390">
    <property type="term" value="P:spliceosomal complex disassembly"/>
    <property type="evidence" value="ECO:0007669"/>
    <property type="project" value="InterPro"/>
</dbReference>
<evidence type="ECO:0000313" key="5">
    <source>
        <dbReference type="Proteomes" id="UP000738325"/>
    </source>
</evidence>
<feature type="compositionally biased region" description="Basic residues" evidence="3">
    <location>
        <begin position="1"/>
        <end position="12"/>
    </location>
</feature>
<evidence type="ECO:0000256" key="1">
    <source>
        <dbReference type="ARBA" id="ARBA00004123"/>
    </source>
</evidence>
<feature type="compositionally biased region" description="Acidic residues" evidence="3">
    <location>
        <begin position="278"/>
        <end position="291"/>
    </location>
</feature>
<feature type="compositionally biased region" description="Basic and acidic residues" evidence="3">
    <location>
        <begin position="263"/>
        <end position="277"/>
    </location>
</feature>
<name>A0A9P6RLP3_9FUNG</name>
<feature type="region of interest" description="Disordered" evidence="3">
    <location>
        <begin position="213"/>
        <end position="293"/>
    </location>
</feature>
<sequence>MFTPRKNRHIRKKVDIEDEESAVVDSADDSHHDTPATDTTGTKEITYAHGLQKLTTHTLGTLASNATTIAAVATPDKVKKVKKKTATKVLSFGDEEQNADDIFKVKKSSASRRLALNRTEDLERDQATITSRATVGNTVSYSKEALDELRKSTLSTTPSSRSYGDSGDFVDEKFPTAHEESGQIIIPDANAIHLARKKREQMRLRNDKEEEEFISLAGGDDNTMAEESNKRLVREEDDDMDDGEADLERVMGDKLALGSRAQRRAEKSKRNARKELFEELDDEDEDEEETREWEMQQIRNAGVVAKGPKKDKPAPVQKSVAFPTTVQVPTLAAAKNRLQGHLDNLRSQHSQHIRQLEQIRREEAGIMLRTADAEDAISKMSARYTFFQELRSYCRNLAAFFEEKFPELESIERDYKSMLSDRTKVVVERRRLDMLDDLSEFANVIDDDGASKSNAPVGVDEFGRSIGVDPHAARKRRRSDKERRHTQRKQSLEEGAADADVYDGLSTDDELGEGDERELGEAIMELEERRINIFKEVDPEFRSINAVKRHFQAWKTDYPRDYNKAYGGLLLPMVFDFYVRQETCLWNPIRVRQDISEQTWHRAVSSYTIVHASTSKIHSDSDSDRGEDEEEDMDKELMTNVVAKSLCPKITQFLIAGGVDLYSAKQTRCFKAILDQLLDYVDKKNNKMDQLIKATLQAIIQTVQAHRDQFIEAAQPLTPRHILTTHGLEARERFLWRSIGLFRNLMLLRRFVPVGSIDAQVVDGLLHDCILRLLDGDDSKDSIAKYRMRSGEATPIHLSSDPQFIQGAKVGPDLVDIPYTLRREGFTLAKSSCALRSPENPTFSFPILEPKGMAANAKMGFAWLFGTYMTHFRGMPVQERDLHEDETLNTPNPRSETPRREFQL</sequence>
<dbReference type="PANTHER" id="PTHR12214:SF0">
    <property type="entry name" value="LD29489P"/>
    <property type="match status" value="1"/>
</dbReference>
<evidence type="ECO:0000256" key="2">
    <source>
        <dbReference type="ARBA" id="ARBA00023242"/>
    </source>
</evidence>
<dbReference type="GO" id="GO:0003677">
    <property type="term" value="F:DNA binding"/>
    <property type="evidence" value="ECO:0007669"/>
    <property type="project" value="InterPro"/>
</dbReference>
<accession>A0A9P6RLP3</accession>
<feature type="compositionally biased region" description="Acidic residues" evidence="3">
    <location>
        <begin position="235"/>
        <end position="245"/>
    </location>
</feature>
<evidence type="ECO:0008006" key="6">
    <source>
        <dbReference type="Google" id="ProtNLM"/>
    </source>
</evidence>
<dbReference type="InterPro" id="IPR028211">
    <property type="entry name" value="Ntr2"/>
</dbReference>
<feature type="region of interest" description="Disordered" evidence="3">
    <location>
        <begin position="880"/>
        <end position="904"/>
    </location>
</feature>
<dbReference type="Pfam" id="PF15458">
    <property type="entry name" value="NTR2"/>
    <property type="match status" value="1"/>
</dbReference>
<dbReference type="InterPro" id="IPR012890">
    <property type="entry name" value="GCFC2-like"/>
</dbReference>
<proteinExistence type="predicted"/>
<feature type="compositionally biased region" description="Basic residues" evidence="3">
    <location>
        <begin position="473"/>
        <end position="488"/>
    </location>
</feature>
<dbReference type="AlphaFoldDB" id="A0A9P6RLP3"/>